<dbReference type="Pfam" id="PF01813">
    <property type="entry name" value="ATP-synt_D"/>
    <property type="match status" value="1"/>
</dbReference>
<sequence length="305" mass="34095">MSGKDRIPIFPTRMALTTMKNRLKGAQKGHSLLKKKADALSLRFRSILGAIIRSKESMGEVMRLASFSLAEAKFVAGDFSHGVIESAKVAKVRVRTKTDNVAGVKLPVFEQYMDSVGSTFELAGLSKGGQHIARTRLNYIEAIKLLVEIASLQTTFITLDEVIKITNRRVNAIEHVIIPRIENTISYINSELDEMDREEFFRLKKIQKEEKRPAALPPRPRPPWPTPPPSLPKTRLLRPPSPNPAPAHQLPPSPPRARRATRPPPPLLLLLQTTIFQKPSARPPLHQQIPSRPTPLQTLALRTLA</sequence>
<dbReference type="InParanoid" id="A0A0D2WM90"/>
<evidence type="ECO:0000256" key="2">
    <source>
        <dbReference type="ARBA" id="ARBA00022448"/>
    </source>
</evidence>
<name>A0A0D2WM90_CAPO3</name>
<dbReference type="PANTHER" id="PTHR11671">
    <property type="entry name" value="V-TYPE ATP SYNTHASE SUBUNIT D"/>
    <property type="match status" value="1"/>
</dbReference>
<evidence type="ECO:0000256" key="3">
    <source>
        <dbReference type="ARBA" id="ARBA00023065"/>
    </source>
</evidence>
<gene>
    <name evidence="5" type="ORF">CAOG_002966</name>
</gene>
<organism evidence="5 6">
    <name type="scientific">Capsaspora owczarzaki (strain ATCC 30864)</name>
    <dbReference type="NCBI Taxonomy" id="595528"/>
    <lineage>
        <taxon>Eukaryota</taxon>
        <taxon>Filasterea</taxon>
        <taxon>Capsaspora</taxon>
    </lineage>
</organism>
<dbReference type="GO" id="GO:0046961">
    <property type="term" value="F:proton-transporting ATPase activity, rotational mechanism"/>
    <property type="evidence" value="ECO:0007669"/>
    <property type="project" value="InterPro"/>
</dbReference>
<keyword evidence="2" id="KW-0813">Transport</keyword>
<feature type="compositionally biased region" description="Pro residues" evidence="4">
    <location>
        <begin position="215"/>
        <end position="231"/>
    </location>
</feature>
<comment type="similarity">
    <text evidence="1">Belongs to the V-ATPase D subunit family.</text>
</comment>
<dbReference type="STRING" id="595528.A0A0D2WM90"/>
<dbReference type="InterPro" id="IPR002699">
    <property type="entry name" value="V_ATPase_D"/>
</dbReference>
<dbReference type="PhylomeDB" id="A0A0D2WM90"/>
<reference evidence="6" key="1">
    <citation type="submission" date="2011-02" db="EMBL/GenBank/DDBJ databases">
        <title>The Genome Sequence of Capsaspora owczarzaki ATCC 30864.</title>
        <authorList>
            <person name="Russ C."/>
            <person name="Cuomo C."/>
            <person name="Burger G."/>
            <person name="Gray M.W."/>
            <person name="Holland P.W.H."/>
            <person name="King N."/>
            <person name="Lang F.B.F."/>
            <person name="Roger A.J."/>
            <person name="Ruiz-Trillo I."/>
            <person name="Young S.K."/>
            <person name="Zeng Q."/>
            <person name="Gargeya S."/>
            <person name="Alvarado L."/>
            <person name="Berlin A."/>
            <person name="Chapman S.B."/>
            <person name="Chen Z."/>
            <person name="Freedman E."/>
            <person name="Gellesch M."/>
            <person name="Goldberg J."/>
            <person name="Griggs A."/>
            <person name="Gujja S."/>
            <person name="Heilman E."/>
            <person name="Heiman D."/>
            <person name="Howarth C."/>
            <person name="Mehta T."/>
            <person name="Neiman D."/>
            <person name="Pearson M."/>
            <person name="Roberts A."/>
            <person name="Saif S."/>
            <person name="Shea T."/>
            <person name="Shenoy N."/>
            <person name="Sisk P."/>
            <person name="Stolte C."/>
            <person name="Sykes S."/>
            <person name="White J."/>
            <person name="Yandava C."/>
            <person name="Haas B."/>
            <person name="Nusbaum C."/>
            <person name="Birren B."/>
        </authorList>
    </citation>
    <scope>NUCLEOTIDE SEQUENCE</scope>
    <source>
        <strain evidence="6">ATCC 30864</strain>
    </source>
</reference>
<protein>
    <submittedName>
        <fullName evidence="5">Vacuolar ATPase subunit D</fullName>
    </submittedName>
</protein>
<dbReference type="NCBIfam" id="TIGR00309">
    <property type="entry name" value="V_ATPase_subD"/>
    <property type="match status" value="1"/>
</dbReference>
<feature type="compositionally biased region" description="Pro residues" evidence="4">
    <location>
        <begin position="239"/>
        <end position="255"/>
    </location>
</feature>
<evidence type="ECO:0000313" key="5">
    <source>
        <dbReference type="EMBL" id="KJE91905.1"/>
    </source>
</evidence>
<dbReference type="Proteomes" id="UP000008743">
    <property type="component" value="Unassembled WGS sequence"/>
</dbReference>
<keyword evidence="3" id="KW-0406">Ion transport</keyword>
<dbReference type="FunCoup" id="A0A0D2WM90">
    <property type="interactions" value="229"/>
</dbReference>
<keyword evidence="6" id="KW-1185">Reference proteome</keyword>
<dbReference type="Gene3D" id="1.10.287.3240">
    <property type="match status" value="1"/>
</dbReference>
<feature type="region of interest" description="Disordered" evidence="4">
    <location>
        <begin position="206"/>
        <end position="267"/>
    </location>
</feature>
<accession>A0A0D2WM90</accession>
<dbReference type="AlphaFoldDB" id="A0A0D2WM90"/>
<dbReference type="OrthoDB" id="7676488at2759"/>
<evidence type="ECO:0000256" key="4">
    <source>
        <dbReference type="SAM" id="MobiDB-lite"/>
    </source>
</evidence>
<evidence type="ECO:0000313" key="6">
    <source>
        <dbReference type="Proteomes" id="UP000008743"/>
    </source>
</evidence>
<evidence type="ECO:0000256" key="1">
    <source>
        <dbReference type="ARBA" id="ARBA00005850"/>
    </source>
</evidence>
<dbReference type="EMBL" id="KE346363">
    <property type="protein sequence ID" value="KJE91905.1"/>
    <property type="molecule type" value="Genomic_DNA"/>
</dbReference>
<proteinExistence type="inferred from homology"/>